<dbReference type="EMBL" id="FMBC01000003">
    <property type="protein sequence ID" value="SCB87244.1"/>
    <property type="molecule type" value="Genomic_DNA"/>
</dbReference>
<name>A0A1C3ZXW7_9ENTR</name>
<keyword evidence="2" id="KW-1185">Reference proteome</keyword>
<dbReference type="RefSeq" id="WP_167353519.1">
    <property type="nucleotide sequence ID" value="NZ_FMBC01000003.1"/>
</dbReference>
<evidence type="ECO:0000313" key="1">
    <source>
        <dbReference type="EMBL" id="SCB87244.1"/>
    </source>
</evidence>
<dbReference type="AlphaFoldDB" id="A0A1C3ZXW7"/>
<dbReference type="Proteomes" id="UP000198515">
    <property type="component" value="Unassembled WGS sequence"/>
</dbReference>
<accession>A0A1C3ZXW7</accession>
<organism evidence="1 2">
    <name type="scientific">Kosakonia oryziphila</name>
    <dbReference type="NCBI Taxonomy" id="1005667"/>
    <lineage>
        <taxon>Bacteria</taxon>
        <taxon>Pseudomonadati</taxon>
        <taxon>Pseudomonadota</taxon>
        <taxon>Gammaproteobacteria</taxon>
        <taxon>Enterobacterales</taxon>
        <taxon>Enterobacteriaceae</taxon>
        <taxon>Kosakonia</taxon>
    </lineage>
</organism>
<evidence type="ECO:0000313" key="2">
    <source>
        <dbReference type="Proteomes" id="UP000198515"/>
    </source>
</evidence>
<proteinExistence type="predicted"/>
<gene>
    <name evidence="1" type="ORF">GA0061070_100346</name>
</gene>
<protein>
    <submittedName>
        <fullName evidence="1">Uncharacterized protein</fullName>
    </submittedName>
</protein>
<reference evidence="2" key="1">
    <citation type="submission" date="2016-08" db="EMBL/GenBank/DDBJ databases">
        <authorList>
            <person name="Varghese N."/>
            <person name="Submissions Spin"/>
        </authorList>
    </citation>
    <scope>NUCLEOTIDE SEQUENCE [LARGE SCALE GENOMIC DNA]</scope>
    <source>
        <strain evidence="2">REICA_142</strain>
    </source>
</reference>
<sequence>MQQQQTESKAHPFVIKRQQYGIDYVQGKKNGGGSPPPLKALMFTQERSLAFNIV</sequence>